<evidence type="ECO:0000313" key="2">
    <source>
        <dbReference type="EMBL" id="KAK7884909.1"/>
    </source>
</evidence>
<reference evidence="3" key="1">
    <citation type="submission" date="2024-04" db="EMBL/GenBank/DDBJ databases">
        <title>Salinicola lusitanus LLJ914,a marine bacterium isolated from the Okinawa Trough.</title>
        <authorList>
            <person name="Li J."/>
        </authorList>
    </citation>
    <scope>NUCLEOTIDE SEQUENCE [LARGE SCALE GENOMIC DNA]</scope>
</reference>
<protein>
    <submittedName>
        <fullName evidence="2">Uncharacterized protein</fullName>
    </submittedName>
</protein>
<gene>
    <name evidence="2" type="ORF">WMY93_028032</name>
</gene>
<organism evidence="2 3">
    <name type="scientific">Mugilogobius chulae</name>
    <name type="common">yellowstripe goby</name>
    <dbReference type="NCBI Taxonomy" id="88201"/>
    <lineage>
        <taxon>Eukaryota</taxon>
        <taxon>Metazoa</taxon>
        <taxon>Chordata</taxon>
        <taxon>Craniata</taxon>
        <taxon>Vertebrata</taxon>
        <taxon>Euteleostomi</taxon>
        <taxon>Actinopterygii</taxon>
        <taxon>Neopterygii</taxon>
        <taxon>Teleostei</taxon>
        <taxon>Neoteleostei</taxon>
        <taxon>Acanthomorphata</taxon>
        <taxon>Gobiaria</taxon>
        <taxon>Gobiiformes</taxon>
        <taxon>Gobioidei</taxon>
        <taxon>Gobiidae</taxon>
        <taxon>Gobionellinae</taxon>
        <taxon>Mugilogobius</taxon>
    </lineage>
</organism>
<dbReference type="Proteomes" id="UP001460270">
    <property type="component" value="Unassembled WGS sequence"/>
</dbReference>
<name>A0AAW0N1D8_9GOBI</name>
<dbReference type="AlphaFoldDB" id="A0AAW0N1D8"/>
<comment type="caution">
    <text evidence="2">The sequence shown here is derived from an EMBL/GenBank/DDBJ whole genome shotgun (WGS) entry which is preliminary data.</text>
</comment>
<sequence>MATFVSNPPVHLRHTGTNQGSVLRWPSSAARALVLQQRKGGNGRVALIRCKLRTQPSTNKRHEGHMCRHRSGSNQYVYTETEPGLGNTPTQHHTSHLWRGSRLTLPPNPGPDLAVRKMFLQQKDLDDRNRAARLGLVRFPM</sequence>
<evidence type="ECO:0000313" key="3">
    <source>
        <dbReference type="Proteomes" id="UP001460270"/>
    </source>
</evidence>
<keyword evidence="3" id="KW-1185">Reference proteome</keyword>
<dbReference type="EMBL" id="JBBPFD010000020">
    <property type="protein sequence ID" value="KAK7884909.1"/>
    <property type="molecule type" value="Genomic_DNA"/>
</dbReference>
<accession>A0AAW0N1D8</accession>
<evidence type="ECO:0000256" key="1">
    <source>
        <dbReference type="SAM" id="MobiDB-lite"/>
    </source>
</evidence>
<feature type="region of interest" description="Disordered" evidence="1">
    <location>
        <begin position="1"/>
        <end position="20"/>
    </location>
</feature>
<proteinExistence type="predicted"/>